<dbReference type="InterPro" id="IPR009081">
    <property type="entry name" value="PP-bd_ACP"/>
</dbReference>
<dbReference type="NCBIfam" id="TIGR01720">
    <property type="entry name" value="NRPS-para261"/>
    <property type="match status" value="1"/>
</dbReference>
<dbReference type="PROSITE" id="PS50075">
    <property type="entry name" value="CARRIER"/>
    <property type="match status" value="1"/>
</dbReference>
<organism evidence="7 8">
    <name type="scientific">Actinophytocola glycyrrhizae</name>
    <dbReference type="NCBI Taxonomy" id="2044873"/>
    <lineage>
        <taxon>Bacteria</taxon>
        <taxon>Bacillati</taxon>
        <taxon>Actinomycetota</taxon>
        <taxon>Actinomycetes</taxon>
        <taxon>Pseudonocardiales</taxon>
        <taxon>Pseudonocardiaceae</taxon>
    </lineage>
</organism>
<comment type="cofactor">
    <cofactor evidence="1">
        <name>pantetheine 4'-phosphate</name>
        <dbReference type="ChEBI" id="CHEBI:47942"/>
    </cofactor>
</comment>
<dbReference type="Gene3D" id="3.30.559.30">
    <property type="entry name" value="Nonribosomal peptide synthetase, condensation domain"/>
    <property type="match status" value="1"/>
</dbReference>
<reference evidence="8" key="1">
    <citation type="journal article" date="2019" name="Int. J. Syst. Evol. Microbiol.">
        <title>The Global Catalogue of Microorganisms (GCM) 10K type strain sequencing project: providing services to taxonomists for standard genome sequencing and annotation.</title>
        <authorList>
            <consortium name="The Broad Institute Genomics Platform"/>
            <consortium name="The Broad Institute Genome Sequencing Center for Infectious Disease"/>
            <person name="Wu L."/>
            <person name="Ma J."/>
        </authorList>
    </citation>
    <scope>NUCLEOTIDE SEQUENCE [LARGE SCALE GENOMIC DNA]</scope>
    <source>
        <strain evidence="8">ZS-22-S1</strain>
    </source>
</reference>
<comment type="caution">
    <text evidence="7">The sequence shown here is derived from an EMBL/GenBank/DDBJ whole genome shotgun (WGS) entry which is preliminary data.</text>
</comment>
<dbReference type="InterPro" id="IPR001242">
    <property type="entry name" value="Condensation_dom"/>
</dbReference>
<dbReference type="RefSeq" id="WP_378057914.1">
    <property type="nucleotide sequence ID" value="NZ_JBHSIS010000009.1"/>
</dbReference>
<dbReference type="InterPro" id="IPR000873">
    <property type="entry name" value="AMP-dep_synth/lig_dom"/>
</dbReference>
<dbReference type="Gene3D" id="3.40.50.980">
    <property type="match status" value="2"/>
</dbReference>
<dbReference type="SUPFAM" id="SSF56801">
    <property type="entry name" value="Acetyl-CoA synthetase-like"/>
    <property type="match status" value="1"/>
</dbReference>
<feature type="domain" description="Carrier" evidence="6">
    <location>
        <begin position="532"/>
        <end position="606"/>
    </location>
</feature>
<dbReference type="InterPro" id="IPR020845">
    <property type="entry name" value="AMP-binding_CS"/>
</dbReference>
<dbReference type="Proteomes" id="UP001595859">
    <property type="component" value="Unassembled WGS sequence"/>
</dbReference>
<proteinExistence type="predicted"/>
<dbReference type="Gene3D" id="3.30.300.30">
    <property type="match status" value="1"/>
</dbReference>
<dbReference type="InterPro" id="IPR010071">
    <property type="entry name" value="AA_adenyl_dom"/>
</dbReference>
<keyword evidence="3" id="KW-0597">Phosphoprotein</keyword>
<gene>
    <name evidence="7" type="ORF">ACFPCV_20740</name>
</gene>
<dbReference type="Gene3D" id="1.10.1200.10">
    <property type="entry name" value="ACP-like"/>
    <property type="match status" value="1"/>
</dbReference>
<evidence type="ECO:0000313" key="7">
    <source>
        <dbReference type="EMBL" id="MFC4855947.1"/>
    </source>
</evidence>
<dbReference type="PANTHER" id="PTHR45527">
    <property type="entry name" value="NONRIBOSOMAL PEPTIDE SYNTHETASE"/>
    <property type="match status" value="1"/>
</dbReference>
<dbReference type="InterPro" id="IPR006162">
    <property type="entry name" value="Ppantetheine_attach_site"/>
</dbReference>
<dbReference type="NCBIfam" id="TIGR01733">
    <property type="entry name" value="AA-adenyl-dom"/>
    <property type="match status" value="1"/>
</dbReference>
<evidence type="ECO:0000256" key="5">
    <source>
        <dbReference type="ARBA" id="ARBA00023194"/>
    </source>
</evidence>
<dbReference type="Pfam" id="PF00668">
    <property type="entry name" value="Condensation"/>
    <property type="match status" value="1"/>
</dbReference>
<dbReference type="SUPFAM" id="SSF47336">
    <property type="entry name" value="ACP-like"/>
    <property type="match status" value="1"/>
</dbReference>
<evidence type="ECO:0000256" key="1">
    <source>
        <dbReference type="ARBA" id="ARBA00001957"/>
    </source>
</evidence>
<dbReference type="InterPro" id="IPR045851">
    <property type="entry name" value="AMP-bd_C_sf"/>
</dbReference>
<dbReference type="InterPro" id="IPR020806">
    <property type="entry name" value="PKS_PP-bd"/>
</dbReference>
<dbReference type="Gene3D" id="3.30.559.10">
    <property type="entry name" value="Chloramphenicol acetyltransferase-like domain"/>
    <property type="match status" value="1"/>
</dbReference>
<dbReference type="InterPro" id="IPR023213">
    <property type="entry name" value="CAT-like_dom_sf"/>
</dbReference>
<dbReference type="Pfam" id="PF00501">
    <property type="entry name" value="AMP-binding"/>
    <property type="match status" value="1"/>
</dbReference>
<dbReference type="InterPro" id="IPR036736">
    <property type="entry name" value="ACP-like_sf"/>
</dbReference>
<dbReference type="InterPro" id="IPR010060">
    <property type="entry name" value="NRPS_synth"/>
</dbReference>
<keyword evidence="4" id="KW-0677">Repeat</keyword>
<name>A0ABV9S619_9PSEU</name>
<dbReference type="SUPFAM" id="SSF52777">
    <property type="entry name" value="CoA-dependent acyltransferases"/>
    <property type="match status" value="2"/>
</dbReference>
<evidence type="ECO:0000259" key="6">
    <source>
        <dbReference type="PROSITE" id="PS50075"/>
    </source>
</evidence>
<protein>
    <submittedName>
        <fullName evidence="7">Amino acid adenylation domain-containing protein</fullName>
    </submittedName>
</protein>
<evidence type="ECO:0000256" key="2">
    <source>
        <dbReference type="ARBA" id="ARBA00022450"/>
    </source>
</evidence>
<keyword evidence="2" id="KW-0596">Phosphopantetheine</keyword>
<sequence length="1095" mass="115617">MNVDTRAARPEWNATGHPVPDTTLTALLDAQAGRSPGATALVFEGATLDYAQLHTRADRLAHELVGAGAGPESIVAVAVPRSFELVVALLAVLKAGAAYLPVDPDYPAERIELMLTDAAPLRVLTTAALAPALPAVAPVVVVDPTATTTGPVSGPDRPPVTALTPAHPAYVIYTSGSTGRPKGAVVCHAAIVNRLLWMQARYGLGADDRVLQKTPSGFDVSVWEFFWPLVVGAALVIARPEGHRDPAYLAGLIRAERVTTVHFVPSMLQAFVREPAARSCTGLRRVICSGEALPAELSARFADLLGTDLFNLYGPTEAAVDVTHWHCVPEPGATSVPIGAPVWNTTVHVLDADLAPVEVGAVGELYLAGVQLARGYLNRPGLTAERFVASPYGAAGARMYRTGDLVRWRADGVLDYVGRADGQVKIRGLRIELGEIEAVLARHATVGETAVVVREHRPGDQRIVAYVVPAGGVTGGTVDPAVLRDHLATTLPAHMVPAAFVVLAALPLTPNGKLDRSALPTPVFDGAGTGRAPRTPREEILCALIAEVLGLADVAADDSFVGLGGDSIVAIRLVTRARQSWLRLSPGDVLRHRTAEAMAVHAEALDTTPHTGPADVGTGPLRPTPIMHWLRERGGPVDSFNQSVLVHTPAGLRTEHLTALLQALLDTHDALRLRVSPGWDLEIAPPGAVTAAHCLDRVPVTGADWPVREHLAAARRRLRPAEGAVVRAVWFDAGPGRPGRLALVVNHMAVDGVSWRILLDDLATGWRQVTAGQEIRLEPVGTSFRRWSELLHADTPRRRGELAHWTATLRDPGPPLGARPLAPGRDVETEHCRHTVTLPAATTEPLLAAVPAAFGATVNDVLLTGLALAVALWRGPGAVLVDVEGHGREELTGHATDLSRTVGWFTSLFPVRLDPGEIDGVPANDVLSGGPSVGTALKRVKEQLRALPDKGIGFGSLRRLDPGTPLADHAPPALGFNYLGRFPAGTAADFSLAPEHPVGLDDAEPGMPMAHGIEVNAATHDTAAGPVLTATWTWADGVHTAAAAHDLARTWFRVLHALVEHAQRPGAGGLTPSDLSLLAFSQEELDEVEAELGAL</sequence>
<dbReference type="SMART" id="SM00823">
    <property type="entry name" value="PKS_PP"/>
    <property type="match status" value="1"/>
</dbReference>
<keyword evidence="8" id="KW-1185">Reference proteome</keyword>
<keyword evidence="5" id="KW-0045">Antibiotic biosynthesis</keyword>
<dbReference type="PROSITE" id="PS00455">
    <property type="entry name" value="AMP_BINDING"/>
    <property type="match status" value="1"/>
</dbReference>
<dbReference type="PROSITE" id="PS00012">
    <property type="entry name" value="PHOSPHOPANTETHEINE"/>
    <property type="match status" value="1"/>
</dbReference>
<dbReference type="Pfam" id="PF13193">
    <property type="entry name" value="AMP-binding_C"/>
    <property type="match status" value="1"/>
</dbReference>
<dbReference type="Gene3D" id="2.30.38.10">
    <property type="entry name" value="Luciferase, Domain 3"/>
    <property type="match status" value="1"/>
</dbReference>
<accession>A0ABV9S619</accession>
<evidence type="ECO:0000256" key="3">
    <source>
        <dbReference type="ARBA" id="ARBA00022553"/>
    </source>
</evidence>
<dbReference type="Pfam" id="PF00550">
    <property type="entry name" value="PP-binding"/>
    <property type="match status" value="1"/>
</dbReference>
<dbReference type="InterPro" id="IPR025110">
    <property type="entry name" value="AMP-bd_C"/>
</dbReference>
<dbReference type="PANTHER" id="PTHR45527:SF1">
    <property type="entry name" value="FATTY ACID SYNTHASE"/>
    <property type="match status" value="1"/>
</dbReference>
<evidence type="ECO:0000256" key="4">
    <source>
        <dbReference type="ARBA" id="ARBA00022737"/>
    </source>
</evidence>
<dbReference type="EMBL" id="JBHSIS010000009">
    <property type="protein sequence ID" value="MFC4855947.1"/>
    <property type="molecule type" value="Genomic_DNA"/>
</dbReference>
<dbReference type="CDD" id="cd17646">
    <property type="entry name" value="A_NRPS_AB3403-like"/>
    <property type="match status" value="1"/>
</dbReference>
<evidence type="ECO:0000313" key="8">
    <source>
        <dbReference type="Proteomes" id="UP001595859"/>
    </source>
</evidence>